<evidence type="ECO:0000256" key="6">
    <source>
        <dbReference type="ARBA" id="ARBA00022692"/>
    </source>
</evidence>
<sequence>MSSWTNLKWLPNPASIHDYPALTVGLSLFTFILLIVDVASENALSHKFSLYPEALGELDLNRVSFYPLFHSGLFHWFLNVLTLFQPLAIFEKTHGTVYTGITLNLLAVLTALQYCIAGYWLYPGTHAIGLSALVFSFLAWLAYKEHFVRPNIVLYRQEGSEIKLPTLFAPVAYLFISMILLPGSSFWGHLAGLFAGYFMALDYMKVLYPPAKVILWIEKKVDPLIQCLQGVVVYYKEEDATHVRSAGYTPISTVDVESSVSVVAEASASASEFHGEGHVLGA</sequence>
<name>A3LPD2_PICST</name>
<dbReference type="OMA" id="NTYPIVH"/>
<dbReference type="GO" id="GO:0004252">
    <property type="term" value="F:serine-type endopeptidase activity"/>
    <property type="evidence" value="ECO:0007669"/>
    <property type="project" value="InterPro"/>
</dbReference>
<evidence type="ECO:0000259" key="14">
    <source>
        <dbReference type="Pfam" id="PF01694"/>
    </source>
</evidence>
<feature type="domain" description="Peptidase S54 rhomboid" evidence="14">
    <location>
        <begin position="60"/>
        <end position="201"/>
    </location>
</feature>
<reference evidence="15 16" key="1">
    <citation type="journal article" date="2007" name="Nat. Biotechnol.">
        <title>Genome sequence of the lignocellulose-bioconverting and xylose-fermenting yeast Pichia stipitis.</title>
        <authorList>
            <person name="Jeffries T.W."/>
            <person name="Grigoriev I.V."/>
            <person name="Grimwood J."/>
            <person name="Laplaza J.M."/>
            <person name="Aerts A."/>
            <person name="Salamov A."/>
            <person name="Schmutz J."/>
            <person name="Lindquist E."/>
            <person name="Dehal P."/>
            <person name="Shapiro H."/>
            <person name="Jin Y.S."/>
            <person name="Passoth V."/>
            <person name="Richardson P.M."/>
        </authorList>
    </citation>
    <scope>NUCLEOTIDE SEQUENCE [LARGE SCALE GENOMIC DNA]</scope>
    <source>
        <strain evidence="16">ATCC 58785 / CBS 6054 / NBRC 10063 / NRRL Y-11545</strain>
    </source>
</reference>
<dbReference type="GO" id="GO:0016020">
    <property type="term" value="C:membrane"/>
    <property type="evidence" value="ECO:0007669"/>
    <property type="project" value="InterPro"/>
</dbReference>
<dbReference type="eggNOG" id="KOG2632">
    <property type="taxonomic scope" value="Eukaryota"/>
</dbReference>
<evidence type="ECO:0000256" key="1">
    <source>
        <dbReference type="ARBA" id="ARBA00000156"/>
    </source>
</evidence>
<evidence type="ECO:0000256" key="12">
    <source>
        <dbReference type="ARBA" id="ARBA00042081"/>
    </source>
</evidence>
<gene>
    <name evidence="15" type="primary">RBD2</name>
    <name evidence="15" type="ORF">PICST_35072</name>
</gene>
<dbReference type="PANTHER" id="PTHR43066">
    <property type="entry name" value="RHOMBOID-RELATED PROTEIN"/>
    <property type="match status" value="1"/>
</dbReference>
<comment type="subcellular location">
    <subcellularLocation>
        <location evidence="2">Golgi apparatus</location>
        <location evidence="2">cis-Golgi network membrane</location>
        <topology evidence="2">Multi-pass membrane protein</topology>
    </subcellularLocation>
</comment>
<keyword evidence="5" id="KW-0645">Protease</keyword>
<feature type="transmembrane region" description="Helical" evidence="13">
    <location>
        <begin position="21"/>
        <end position="44"/>
    </location>
</feature>
<keyword evidence="16" id="KW-1185">Reference proteome</keyword>
<dbReference type="Pfam" id="PF01694">
    <property type="entry name" value="Rhomboid"/>
    <property type="match status" value="1"/>
</dbReference>
<dbReference type="GO" id="GO:0005794">
    <property type="term" value="C:Golgi apparatus"/>
    <property type="evidence" value="ECO:0007669"/>
    <property type="project" value="UniProtKB-SubCell"/>
</dbReference>
<keyword evidence="9 13" id="KW-0472">Membrane</keyword>
<evidence type="ECO:0000256" key="9">
    <source>
        <dbReference type="ARBA" id="ARBA00023136"/>
    </source>
</evidence>
<dbReference type="GeneID" id="4836897"/>
<dbReference type="OrthoDB" id="10257275at2759"/>
<accession>A3LPD2</accession>
<evidence type="ECO:0000256" key="13">
    <source>
        <dbReference type="SAM" id="Phobius"/>
    </source>
</evidence>
<comment type="catalytic activity">
    <reaction evidence="1">
        <text>Cleaves type-1 transmembrane domains using a catalytic dyad composed of serine and histidine that are contributed by different transmembrane domains.</text>
        <dbReference type="EC" id="3.4.21.105"/>
    </reaction>
</comment>
<feature type="transmembrane region" description="Helical" evidence="13">
    <location>
        <begin position="164"/>
        <end position="181"/>
    </location>
</feature>
<evidence type="ECO:0000256" key="3">
    <source>
        <dbReference type="ARBA" id="ARBA00009045"/>
    </source>
</evidence>
<dbReference type="GO" id="GO:0006508">
    <property type="term" value="P:proteolysis"/>
    <property type="evidence" value="ECO:0007669"/>
    <property type="project" value="UniProtKB-KW"/>
</dbReference>
<dbReference type="InterPro" id="IPR022764">
    <property type="entry name" value="Peptidase_S54_rhomboid_dom"/>
</dbReference>
<feature type="transmembrane region" description="Helical" evidence="13">
    <location>
        <begin position="127"/>
        <end position="143"/>
    </location>
</feature>
<evidence type="ECO:0000313" key="16">
    <source>
        <dbReference type="Proteomes" id="UP000002258"/>
    </source>
</evidence>
<keyword evidence="8 13" id="KW-1133">Transmembrane helix</keyword>
<keyword evidence="6 13" id="KW-0812">Transmembrane</keyword>
<dbReference type="InParanoid" id="A3LPD2"/>
<feature type="transmembrane region" description="Helical" evidence="13">
    <location>
        <begin position="96"/>
        <end position="121"/>
    </location>
</feature>
<evidence type="ECO:0000256" key="7">
    <source>
        <dbReference type="ARBA" id="ARBA00022801"/>
    </source>
</evidence>
<keyword evidence="7" id="KW-0378">Hydrolase</keyword>
<dbReference type="Gene3D" id="1.20.1540.10">
    <property type="entry name" value="Rhomboid-like"/>
    <property type="match status" value="1"/>
</dbReference>
<dbReference type="GO" id="GO:0034399">
    <property type="term" value="C:nuclear periphery"/>
    <property type="evidence" value="ECO:0007669"/>
    <property type="project" value="EnsemblFungi"/>
</dbReference>
<dbReference type="InterPro" id="IPR035952">
    <property type="entry name" value="Rhomboid-like_sf"/>
</dbReference>
<dbReference type="STRING" id="322104.A3LPD2"/>
<comment type="function">
    <text evidence="10">Probable rhomboid-type serine protease that catalyzes intramembrane proteolysis.</text>
</comment>
<dbReference type="Proteomes" id="UP000002258">
    <property type="component" value="Chromosome 2"/>
</dbReference>
<feature type="transmembrane region" description="Helical" evidence="13">
    <location>
        <begin position="64"/>
        <end position="84"/>
    </location>
</feature>
<organism evidence="15 16">
    <name type="scientific">Scheffersomyces stipitis (strain ATCC 58785 / CBS 6054 / NBRC 10063 / NRRL Y-11545)</name>
    <name type="common">Yeast</name>
    <name type="synonym">Pichia stipitis</name>
    <dbReference type="NCBI Taxonomy" id="322104"/>
    <lineage>
        <taxon>Eukaryota</taxon>
        <taxon>Fungi</taxon>
        <taxon>Dikarya</taxon>
        <taxon>Ascomycota</taxon>
        <taxon>Saccharomycotina</taxon>
        <taxon>Pichiomycetes</taxon>
        <taxon>Debaryomycetaceae</taxon>
        <taxon>Scheffersomyces</taxon>
    </lineage>
</organism>
<dbReference type="SUPFAM" id="SSF144091">
    <property type="entry name" value="Rhomboid-like"/>
    <property type="match status" value="1"/>
</dbReference>
<protein>
    <recommendedName>
        <fullName evidence="11">Rhomboid-type serine protease 2</fullName>
        <ecNumber evidence="4">3.4.21.105</ecNumber>
    </recommendedName>
    <alternativeName>
        <fullName evidence="12">Rhomboid protein 2</fullName>
    </alternativeName>
</protein>
<evidence type="ECO:0000256" key="8">
    <source>
        <dbReference type="ARBA" id="ARBA00022989"/>
    </source>
</evidence>
<dbReference type="FunCoup" id="A3LPD2">
    <property type="interactions" value="70"/>
</dbReference>
<evidence type="ECO:0000256" key="4">
    <source>
        <dbReference type="ARBA" id="ARBA00013039"/>
    </source>
</evidence>
<comment type="similarity">
    <text evidence="3">Belongs to the peptidase S54 family.</text>
</comment>
<evidence type="ECO:0000256" key="10">
    <source>
        <dbReference type="ARBA" id="ARBA00037147"/>
    </source>
</evidence>
<dbReference type="EC" id="3.4.21.105" evidence="4"/>
<dbReference type="PANTHER" id="PTHR43066:SF1">
    <property type="entry name" value="RHOMBOID PROTEIN 2"/>
    <property type="match status" value="1"/>
</dbReference>
<proteinExistence type="inferred from homology"/>
<evidence type="ECO:0000256" key="2">
    <source>
        <dbReference type="ARBA" id="ARBA00004257"/>
    </source>
</evidence>
<evidence type="ECO:0000256" key="11">
    <source>
        <dbReference type="ARBA" id="ARBA00039804"/>
    </source>
</evidence>
<dbReference type="KEGG" id="pic:PICST_35072"/>
<evidence type="ECO:0000256" key="5">
    <source>
        <dbReference type="ARBA" id="ARBA00022670"/>
    </source>
</evidence>
<dbReference type="EMBL" id="CP000496">
    <property type="protein sequence ID" value="ABN65024.2"/>
    <property type="molecule type" value="Genomic_DNA"/>
</dbReference>
<evidence type="ECO:0000313" key="15">
    <source>
        <dbReference type="EMBL" id="ABN65024.2"/>
    </source>
</evidence>
<dbReference type="HOGENOM" id="CLU_071084_0_0_1"/>
<dbReference type="AlphaFoldDB" id="A3LPD2"/>
<dbReference type="RefSeq" id="XP_001383053.2">
    <property type="nucleotide sequence ID" value="XM_001383016.1"/>
</dbReference>